<dbReference type="RefSeq" id="WP_014426581.1">
    <property type="nucleotide sequence ID" value="NC_017075.1"/>
</dbReference>
<keyword evidence="3" id="KW-0443">Lipid metabolism</keyword>
<protein>
    <submittedName>
        <fullName evidence="6">AMP-dependent synthetase and ligase</fullName>
    </submittedName>
</protein>
<dbReference type="PANTHER" id="PTHR43272:SF32">
    <property type="entry name" value="AMP-DEPENDENT SYNTHETASE_LIGASE DOMAIN-CONTAINING PROTEIN"/>
    <property type="match status" value="1"/>
</dbReference>
<feature type="domain" description="AMP-dependent synthetase/ligase" evidence="5">
    <location>
        <begin position="10"/>
        <end position="419"/>
    </location>
</feature>
<dbReference type="PROSITE" id="PS00455">
    <property type="entry name" value="AMP_BINDING"/>
    <property type="match status" value="1"/>
</dbReference>
<dbReference type="eggNOG" id="COG1022">
    <property type="taxonomic scope" value="Bacteria"/>
</dbReference>
<dbReference type="EMBL" id="AP012320">
    <property type="protein sequence ID" value="BAL93705.1"/>
    <property type="molecule type" value="Genomic_DNA"/>
</dbReference>
<dbReference type="SUPFAM" id="SSF56801">
    <property type="entry name" value="Acetyl-CoA synthetase-like"/>
    <property type="match status" value="1"/>
</dbReference>
<dbReference type="GO" id="GO:0016020">
    <property type="term" value="C:membrane"/>
    <property type="evidence" value="ECO:0007669"/>
    <property type="project" value="TreeGrafter"/>
</dbReference>
<reference evidence="6 7" key="1">
    <citation type="journal article" date="2012" name="J. Bacteriol.">
        <title>Complete genome sequence of phototrophic betaproteobacterium Rubrivivax gelatinosus IL144.</title>
        <authorList>
            <person name="Nagashima S."/>
            <person name="Kamimura A."/>
            <person name="Shimizu T."/>
            <person name="Nakamura-isaki S."/>
            <person name="Aono E."/>
            <person name="Sakamoto K."/>
            <person name="Ichikawa N."/>
            <person name="Nakazawa H."/>
            <person name="Sekine M."/>
            <person name="Yamazaki S."/>
            <person name="Fujita N."/>
            <person name="Shimada K."/>
            <person name="Hanada S."/>
            <person name="Nagashima K.V.P."/>
        </authorList>
    </citation>
    <scope>NUCLEOTIDE SEQUENCE [LARGE SCALE GENOMIC DNA]</scope>
    <source>
        <strain evidence="7">NBRC 100245 / IL144</strain>
    </source>
</reference>
<dbReference type="Pfam" id="PF00501">
    <property type="entry name" value="AMP-binding"/>
    <property type="match status" value="1"/>
</dbReference>
<dbReference type="PANTHER" id="PTHR43272">
    <property type="entry name" value="LONG-CHAIN-FATTY-ACID--COA LIGASE"/>
    <property type="match status" value="1"/>
</dbReference>
<dbReference type="Proteomes" id="UP000007883">
    <property type="component" value="Chromosome"/>
</dbReference>
<dbReference type="STRING" id="983917.RGE_03600"/>
<dbReference type="HOGENOM" id="CLU_000022_45_5_4"/>
<dbReference type="Gene3D" id="3.40.50.12780">
    <property type="entry name" value="N-terminal domain of ligase-like"/>
    <property type="match status" value="1"/>
</dbReference>
<name>I0HL18_RUBGI</name>
<evidence type="ECO:0000256" key="3">
    <source>
        <dbReference type="ARBA" id="ARBA00023098"/>
    </source>
</evidence>
<dbReference type="PATRIC" id="fig|983917.3.peg.354"/>
<dbReference type="InterPro" id="IPR042099">
    <property type="entry name" value="ANL_N_sf"/>
</dbReference>
<dbReference type="Pfam" id="PF23562">
    <property type="entry name" value="AMP-binding_C_3"/>
    <property type="match status" value="1"/>
</dbReference>
<proteinExistence type="predicted"/>
<evidence type="ECO:0000259" key="5">
    <source>
        <dbReference type="Pfam" id="PF00501"/>
    </source>
</evidence>
<dbReference type="AlphaFoldDB" id="I0HL18"/>
<sequence length="584" mass="63053">MNGTLPALLAQRVQATPQACAFQLEDASGRWQPLSWARFAEQVEQVGRGLAAAGLRHGDRLALVAPVSLHWELVHHAALALGAVVVGFDTHDLPSRIADMTEQADIGAFVVVDEAVLAEVGDERLGAARFVLRLPASRGERRAGTKTLDWDTLIATAPAAGGDAGPVVGADDLATIIFTSGTTGRPRGIAYTHGQVCLAVDAICATFSFVDASSRVLCWLPLSNLFQRIVNLAALRQGAAAYLLADPRRVMQVVAGVEPDVFVGVPRFFEKLLEGVRSGVDAQPPFKRWVARRAWSLGRHMASFRLRQETPPAVLRLAHGLAERLVLARLRASVMGPRLRLMVTGSAPIAPEVLREFLALGWLVLEAYGQSENIVPIAMNRPDDFCFGTVGRPVRSNEVVVGEDGSVRVRGPGLFRGYLGEPRPAGFDAEGFYTTGDLGAWDEHGHLKLIGRSSELFKTSTGRRIAPVLVEDALRRVPGIDQAMLVGAGRKYPIALCTLPGPVDDEARRRLAAAMAAQVAPLAEAERPRGVVLLDRPFDIGRGELTPNLKLRRTAIEALHAPAIEAMYRRLDNRPPEARDLLVG</sequence>
<evidence type="ECO:0000256" key="2">
    <source>
        <dbReference type="ARBA" id="ARBA00022832"/>
    </source>
</evidence>
<keyword evidence="2" id="KW-0276">Fatty acid metabolism</keyword>
<dbReference type="Gene3D" id="3.30.300.30">
    <property type="match status" value="1"/>
</dbReference>
<gene>
    <name evidence="6" type="ordered locus">RGE_03600</name>
</gene>
<keyword evidence="7" id="KW-1185">Reference proteome</keyword>
<organism evidence="6 7">
    <name type="scientific">Rubrivivax gelatinosus (strain NBRC 100245 / IL144)</name>
    <dbReference type="NCBI Taxonomy" id="983917"/>
    <lineage>
        <taxon>Bacteria</taxon>
        <taxon>Pseudomonadati</taxon>
        <taxon>Pseudomonadota</taxon>
        <taxon>Betaproteobacteria</taxon>
        <taxon>Burkholderiales</taxon>
        <taxon>Sphaerotilaceae</taxon>
        <taxon>Rubrivivax</taxon>
    </lineage>
</organism>
<evidence type="ECO:0000256" key="4">
    <source>
        <dbReference type="ARBA" id="ARBA00024484"/>
    </source>
</evidence>
<dbReference type="InterPro" id="IPR045851">
    <property type="entry name" value="AMP-bd_C_sf"/>
</dbReference>
<dbReference type="InterPro" id="IPR020845">
    <property type="entry name" value="AMP-binding_CS"/>
</dbReference>
<evidence type="ECO:0000256" key="1">
    <source>
        <dbReference type="ARBA" id="ARBA00022598"/>
    </source>
</evidence>
<keyword evidence="1 6" id="KW-0436">Ligase</keyword>
<accession>I0HL18</accession>
<comment type="catalytic activity">
    <reaction evidence="4">
        <text>a long-chain fatty acid + ATP + CoA = a long-chain fatty acyl-CoA + AMP + diphosphate</text>
        <dbReference type="Rhea" id="RHEA:15421"/>
        <dbReference type="ChEBI" id="CHEBI:30616"/>
        <dbReference type="ChEBI" id="CHEBI:33019"/>
        <dbReference type="ChEBI" id="CHEBI:57287"/>
        <dbReference type="ChEBI" id="CHEBI:57560"/>
        <dbReference type="ChEBI" id="CHEBI:83139"/>
        <dbReference type="ChEBI" id="CHEBI:456215"/>
        <dbReference type="EC" id="6.2.1.3"/>
    </reaction>
    <physiologicalReaction direction="left-to-right" evidence="4">
        <dbReference type="Rhea" id="RHEA:15422"/>
    </physiologicalReaction>
</comment>
<dbReference type="InterPro" id="IPR000873">
    <property type="entry name" value="AMP-dep_synth/lig_dom"/>
</dbReference>
<dbReference type="GO" id="GO:0004467">
    <property type="term" value="F:long-chain fatty acid-CoA ligase activity"/>
    <property type="evidence" value="ECO:0007669"/>
    <property type="project" value="UniProtKB-EC"/>
</dbReference>
<evidence type="ECO:0000313" key="6">
    <source>
        <dbReference type="EMBL" id="BAL93705.1"/>
    </source>
</evidence>
<dbReference type="KEGG" id="rge:RGE_03600"/>
<evidence type="ECO:0000313" key="7">
    <source>
        <dbReference type="Proteomes" id="UP000007883"/>
    </source>
</evidence>